<dbReference type="AlphaFoldDB" id="A0A1J5TQE1"/>
<reference evidence="1" key="1">
    <citation type="submission" date="2016-10" db="EMBL/GenBank/DDBJ databases">
        <title>Sequence of Gallionella enrichment culture.</title>
        <authorList>
            <person name="Poehlein A."/>
            <person name="Muehling M."/>
            <person name="Daniel R."/>
        </authorList>
    </citation>
    <scope>NUCLEOTIDE SEQUENCE</scope>
</reference>
<dbReference type="Pfam" id="PF10009">
    <property type="entry name" value="DUF2252"/>
    <property type="match status" value="1"/>
</dbReference>
<dbReference type="InterPro" id="IPR018721">
    <property type="entry name" value="DUF2252"/>
</dbReference>
<proteinExistence type="predicted"/>
<protein>
    <recommendedName>
        <fullName evidence="2">DUF2252 domain-containing protein</fullName>
    </recommendedName>
</protein>
<evidence type="ECO:0000313" key="1">
    <source>
        <dbReference type="EMBL" id="OIR15916.1"/>
    </source>
</evidence>
<organism evidence="1">
    <name type="scientific">mine drainage metagenome</name>
    <dbReference type="NCBI Taxonomy" id="410659"/>
    <lineage>
        <taxon>unclassified sequences</taxon>
        <taxon>metagenomes</taxon>
        <taxon>ecological metagenomes</taxon>
    </lineage>
</organism>
<sequence>MYIMRSYIQARQLPMIKQPLPDPSGITDAIFSNNVGRDPERLAMKYAKMAQSPFIFLRGACHLFYDSLPDSSLFRNAPLAWCCGDLHFENFGSYKGDNRLVYFDINDYDEAALAPATWDMARLLTSIQCGADTLNATRAQALEVSQSCLDAYRSALANGKPLWVERETSAGLVNALLTTLQSRERTTFLDKRTTRKAHRRSLILDGVKALPASDAQKKLVAGFMAGFASTQTDPKFFEVLDIGRRIAGTGSLGVERFVVLVEGKGSPDGNYLLDIKEAKPSAMAPHLARLGIKQPDWPDEASRVVTVQNRMQAVDHAFLHPVKLDGLPCILKGLQPSEDRVSIGEWGKKLDRLKDVVATMGRILAWDQLRASGQSGAATADELIAFAQRGDWITEMLDTATQMTETTRQQWQAFTEGLNSLQSQERAP</sequence>
<name>A0A1J5TQE1_9ZZZZ</name>
<gene>
    <name evidence="1" type="ORF">GALL_34170</name>
</gene>
<evidence type="ECO:0008006" key="2">
    <source>
        <dbReference type="Google" id="ProtNLM"/>
    </source>
</evidence>
<dbReference type="PANTHER" id="PTHR39441">
    <property type="entry name" value="DUF2252 DOMAIN-CONTAINING PROTEIN"/>
    <property type="match status" value="1"/>
</dbReference>
<dbReference type="EMBL" id="MLJW01000008">
    <property type="protein sequence ID" value="OIR15916.1"/>
    <property type="molecule type" value="Genomic_DNA"/>
</dbReference>
<dbReference type="PANTHER" id="PTHR39441:SF1">
    <property type="entry name" value="DUF2252 DOMAIN-CONTAINING PROTEIN"/>
    <property type="match status" value="1"/>
</dbReference>
<comment type="caution">
    <text evidence="1">The sequence shown here is derived from an EMBL/GenBank/DDBJ whole genome shotgun (WGS) entry which is preliminary data.</text>
</comment>
<accession>A0A1J5TQE1</accession>